<reference evidence="3" key="1">
    <citation type="submission" date="2017-08" db="EMBL/GenBank/DDBJ databases">
        <authorList>
            <person name="Imhoff J.F."/>
            <person name="Rahn T."/>
            <person name="Kuenzel S."/>
            <person name="Neulinger S.C."/>
        </authorList>
    </citation>
    <scope>NUCLEOTIDE SEQUENCE</scope>
    <source>
        <strain evidence="3">IM 151</strain>
    </source>
</reference>
<accession>A0ABS1E024</accession>
<evidence type="ECO:0000256" key="1">
    <source>
        <dbReference type="ARBA" id="ARBA00009004"/>
    </source>
</evidence>
<keyword evidence="4" id="KW-1185">Reference proteome</keyword>
<proteinExistence type="inferred from homology"/>
<evidence type="ECO:0000256" key="2">
    <source>
        <dbReference type="PIRNR" id="PIRNR038934"/>
    </source>
</evidence>
<dbReference type="Gene3D" id="3.40.30.10">
    <property type="entry name" value="Glutaredoxin"/>
    <property type="match status" value="1"/>
</dbReference>
<dbReference type="CDD" id="cd02965">
    <property type="entry name" value="HyaE"/>
    <property type="match status" value="1"/>
</dbReference>
<sequence>MSPPSPADGAAPLVARLVERDGAQWVDAANVDAFLAAGGDRVLFFHGDPVRFPEGVDVAVVLPELQAAFPGRFAVGVTTRADEDRLAARFGAQRWPSLVFLRDGRYVTTIAGMLDWTDFVERVAAALAMPAGRAPIAVAAADGPSSCH</sequence>
<gene>
    <name evidence="3" type="ORF">CKO43_18730</name>
</gene>
<dbReference type="InterPro" id="IPR036249">
    <property type="entry name" value="Thioredoxin-like_sf"/>
</dbReference>
<comment type="caution">
    <text evidence="3">The sequence shown here is derived from an EMBL/GenBank/DDBJ whole genome shotgun (WGS) entry which is preliminary data.</text>
</comment>
<evidence type="ECO:0000313" key="4">
    <source>
        <dbReference type="Proteomes" id="UP001041814"/>
    </source>
</evidence>
<name>A0ABS1E024_RUBGE</name>
<dbReference type="Proteomes" id="UP001041814">
    <property type="component" value="Unassembled WGS sequence"/>
</dbReference>
<evidence type="ECO:0000313" key="3">
    <source>
        <dbReference type="EMBL" id="MBK1714800.1"/>
    </source>
</evidence>
<protein>
    <recommendedName>
        <fullName evidence="2">Hydrogenase expression/formation protein</fullName>
    </recommendedName>
</protein>
<dbReference type="PIRSF" id="PIRSF038934">
    <property type="entry name" value="HyaE_HupG"/>
    <property type="match status" value="1"/>
</dbReference>
<dbReference type="RefSeq" id="WP_200379582.1">
    <property type="nucleotide sequence ID" value="NZ_NRRU01000082.1"/>
</dbReference>
<dbReference type="InterPro" id="IPR010893">
    <property type="entry name" value="NiFe-hyd_mat_HyaE"/>
</dbReference>
<dbReference type="EMBL" id="NRRU01000082">
    <property type="protein sequence ID" value="MBK1714800.1"/>
    <property type="molecule type" value="Genomic_DNA"/>
</dbReference>
<dbReference type="Pfam" id="PF07449">
    <property type="entry name" value="HyaE"/>
    <property type="match status" value="1"/>
</dbReference>
<dbReference type="SUPFAM" id="SSF52833">
    <property type="entry name" value="Thioredoxin-like"/>
    <property type="match status" value="1"/>
</dbReference>
<comment type="similarity">
    <text evidence="1 2">Belongs to the HupG/HyaE family.</text>
</comment>
<organism evidence="3 4">
    <name type="scientific">Rubrivivax gelatinosus</name>
    <name type="common">Rhodocyclus gelatinosus</name>
    <name type="synonym">Rhodopseudomonas gelatinosa</name>
    <dbReference type="NCBI Taxonomy" id="28068"/>
    <lineage>
        <taxon>Bacteria</taxon>
        <taxon>Pseudomonadati</taxon>
        <taxon>Pseudomonadota</taxon>
        <taxon>Betaproteobacteria</taxon>
        <taxon>Burkholderiales</taxon>
        <taxon>Sphaerotilaceae</taxon>
        <taxon>Rubrivivax</taxon>
    </lineage>
</organism>
<reference evidence="3" key="2">
    <citation type="journal article" date="2020" name="Microorganisms">
        <title>Osmotic Adaptation and Compatible Solute Biosynthesis of Phototrophic Bacteria as Revealed from Genome Analyses.</title>
        <authorList>
            <person name="Imhoff J.F."/>
            <person name="Rahn T."/>
            <person name="Kunzel S."/>
            <person name="Keller A."/>
            <person name="Neulinger S.C."/>
        </authorList>
    </citation>
    <scope>NUCLEOTIDE SEQUENCE</scope>
    <source>
        <strain evidence="3">IM 151</strain>
    </source>
</reference>